<dbReference type="RefSeq" id="WP_045803112.1">
    <property type="nucleotide sequence ID" value="NZ_CP011071.1"/>
</dbReference>
<dbReference type="Gene3D" id="1.10.150.240">
    <property type="entry name" value="Putative phosphatase, domain 2"/>
    <property type="match status" value="1"/>
</dbReference>
<dbReference type="InterPro" id="IPR006439">
    <property type="entry name" value="HAD-SF_hydro_IA"/>
</dbReference>
<dbReference type="SUPFAM" id="SSF56784">
    <property type="entry name" value="HAD-like"/>
    <property type="match status" value="1"/>
</dbReference>
<gene>
    <name evidence="1" type="ORF">VC82_3055</name>
</gene>
<dbReference type="Gene3D" id="3.40.50.1000">
    <property type="entry name" value="HAD superfamily/HAD-like"/>
    <property type="match status" value="1"/>
</dbReference>
<evidence type="ECO:0000313" key="2">
    <source>
        <dbReference type="Proteomes" id="UP000032726"/>
    </source>
</evidence>
<dbReference type="InterPro" id="IPR041492">
    <property type="entry name" value="HAD_2"/>
</dbReference>
<dbReference type="CDD" id="cd02603">
    <property type="entry name" value="HAD_sEH-N_like"/>
    <property type="match status" value="1"/>
</dbReference>
<proteinExistence type="predicted"/>
<dbReference type="InterPro" id="IPR036412">
    <property type="entry name" value="HAD-like_sf"/>
</dbReference>
<name>A0A0D5YXN0_9FLAO</name>
<dbReference type="STRING" id="516051.VC82_3055"/>
<evidence type="ECO:0000313" key="1">
    <source>
        <dbReference type="EMBL" id="AKA36598.1"/>
    </source>
</evidence>
<keyword evidence="2" id="KW-1185">Reference proteome</keyword>
<dbReference type="OrthoDB" id="9797415at2"/>
<dbReference type="EMBL" id="CP011071">
    <property type="protein sequence ID" value="AKA36598.1"/>
    <property type="molecule type" value="Genomic_DNA"/>
</dbReference>
<keyword evidence="1" id="KW-0378">Hydrolase</keyword>
<dbReference type="PANTHER" id="PTHR43611">
    <property type="entry name" value="ALPHA-D-GLUCOSE 1-PHOSPHATE PHOSPHATASE"/>
    <property type="match status" value="1"/>
</dbReference>
<dbReference type="InterPro" id="IPR023198">
    <property type="entry name" value="PGP-like_dom2"/>
</dbReference>
<dbReference type="GO" id="GO:0016787">
    <property type="term" value="F:hydrolase activity"/>
    <property type="evidence" value="ECO:0007669"/>
    <property type="project" value="UniProtKB-KW"/>
</dbReference>
<reference evidence="1 2" key="1">
    <citation type="submission" date="2015-03" db="EMBL/GenBank/DDBJ databases">
        <title>Complete genome sequence of Muricauda lutaonensis CC-HSB-11T, isolated from a coastal hot spring.</title>
        <authorList>
            <person name="Kim K.M."/>
        </authorList>
    </citation>
    <scope>NUCLEOTIDE SEQUENCE [LARGE SCALE GENOMIC DNA]</scope>
    <source>
        <strain evidence="1 2">CC-HSB-11</strain>
    </source>
</reference>
<organism evidence="1 2">
    <name type="scientific">Flagellimonas lutaonensis</name>
    <dbReference type="NCBI Taxonomy" id="516051"/>
    <lineage>
        <taxon>Bacteria</taxon>
        <taxon>Pseudomonadati</taxon>
        <taxon>Bacteroidota</taxon>
        <taxon>Flavobacteriia</taxon>
        <taxon>Flavobacteriales</taxon>
        <taxon>Flavobacteriaceae</taxon>
        <taxon>Flagellimonas</taxon>
    </lineage>
</organism>
<sequence>MIKNIIFDFGDIFIDLDKSATARAMVQHGFNKITDELQQLFESYEKGLVTTPQFLATVGALFPNASEQELIAAWNAILLDFPKERLVFLEQLAKEKRYRLFLLSNTNELHIEEVKQKMGNDFERFKNCFERFYLSHEIKLRKPDTEIFGFVLKENGLEAQETFFIDDTQENVEAAARLGIKVWHLQVGRQDIVQLNQFLP</sequence>
<accession>A0A0D5YXN0</accession>
<dbReference type="PANTHER" id="PTHR43611:SF3">
    <property type="entry name" value="FLAVIN MONONUCLEOTIDE HYDROLASE 1, CHLOROPLATIC"/>
    <property type="match status" value="1"/>
</dbReference>
<dbReference type="InterPro" id="IPR023214">
    <property type="entry name" value="HAD_sf"/>
</dbReference>
<dbReference type="Proteomes" id="UP000032726">
    <property type="component" value="Chromosome"/>
</dbReference>
<protein>
    <submittedName>
        <fullName evidence="1">Haloacid dehalogenase domain-containing protein hydrolase</fullName>
    </submittedName>
</protein>
<dbReference type="AlphaFoldDB" id="A0A0D5YXN0"/>
<dbReference type="SFLD" id="SFLDG01129">
    <property type="entry name" value="C1.5:_HAD__Beta-PGM__Phosphata"/>
    <property type="match status" value="1"/>
</dbReference>
<dbReference type="KEGG" id="mlt:VC82_3055"/>
<dbReference type="PATRIC" id="fig|516051.4.peg.3133"/>
<dbReference type="SFLD" id="SFLDS00003">
    <property type="entry name" value="Haloacid_Dehalogenase"/>
    <property type="match status" value="1"/>
</dbReference>
<dbReference type="Pfam" id="PF13419">
    <property type="entry name" value="HAD_2"/>
    <property type="match status" value="1"/>
</dbReference>
<dbReference type="NCBIfam" id="TIGR01509">
    <property type="entry name" value="HAD-SF-IA-v3"/>
    <property type="match status" value="1"/>
</dbReference>
<dbReference type="HOGENOM" id="CLU_045011_9_5_10"/>